<feature type="non-terminal residue" evidence="1">
    <location>
        <position position="153"/>
    </location>
</feature>
<evidence type="ECO:0000313" key="2">
    <source>
        <dbReference type="Proteomes" id="UP001497623"/>
    </source>
</evidence>
<feature type="non-terminal residue" evidence="1">
    <location>
        <position position="1"/>
    </location>
</feature>
<proteinExistence type="predicted"/>
<keyword evidence="2" id="KW-1185">Reference proteome</keyword>
<organism evidence="1 2">
    <name type="scientific">Meganyctiphanes norvegica</name>
    <name type="common">Northern krill</name>
    <name type="synonym">Thysanopoda norvegica</name>
    <dbReference type="NCBI Taxonomy" id="48144"/>
    <lineage>
        <taxon>Eukaryota</taxon>
        <taxon>Metazoa</taxon>
        <taxon>Ecdysozoa</taxon>
        <taxon>Arthropoda</taxon>
        <taxon>Crustacea</taxon>
        <taxon>Multicrustacea</taxon>
        <taxon>Malacostraca</taxon>
        <taxon>Eumalacostraca</taxon>
        <taxon>Eucarida</taxon>
        <taxon>Euphausiacea</taxon>
        <taxon>Euphausiidae</taxon>
        <taxon>Meganyctiphanes</taxon>
    </lineage>
</organism>
<dbReference type="AlphaFoldDB" id="A0AAV2S0E1"/>
<name>A0AAV2S0E1_MEGNR</name>
<sequence length="153" mass="17167">VVNGAAVSKTFQILYRNEEVHLDDHVLFKLHVIVDSHKLVQTNEKHLLLICFAAWPTSQAYSPNSRECISSHSLGQNIAKCHVLGFLPIKFAFFELLTCNLNIICSLWGFQNAFTNGFDFGRFKPALWLMAKSSAVKMVVLFGSLYSPTRCSG</sequence>
<dbReference type="EMBL" id="CAXKWB010036815">
    <property type="protein sequence ID" value="CAL4149096.1"/>
    <property type="molecule type" value="Genomic_DNA"/>
</dbReference>
<evidence type="ECO:0000313" key="1">
    <source>
        <dbReference type="EMBL" id="CAL4149096.1"/>
    </source>
</evidence>
<gene>
    <name evidence="1" type="ORF">MNOR_LOCUS30326</name>
</gene>
<accession>A0AAV2S0E1</accession>
<protein>
    <submittedName>
        <fullName evidence="1">Uncharacterized protein</fullName>
    </submittedName>
</protein>
<comment type="caution">
    <text evidence="1">The sequence shown here is derived from an EMBL/GenBank/DDBJ whole genome shotgun (WGS) entry which is preliminary data.</text>
</comment>
<reference evidence="1 2" key="1">
    <citation type="submission" date="2024-05" db="EMBL/GenBank/DDBJ databases">
        <authorList>
            <person name="Wallberg A."/>
        </authorList>
    </citation>
    <scope>NUCLEOTIDE SEQUENCE [LARGE SCALE GENOMIC DNA]</scope>
</reference>
<dbReference type="Proteomes" id="UP001497623">
    <property type="component" value="Unassembled WGS sequence"/>
</dbReference>